<evidence type="ECO:0008006" key="4">
    <source>
        <dbReference type="Google" id="ProtNLM"/>
    </source>
</evidence>
<feature type="region of interest" description="Disordered" evidence="1">
    <location>
        <begin position="479"/>
        <end position="532"/>
    </location>
</feature>
<dbReference type="PANTHER" id="PTHR39420:SF2">
    <property type="entry name" value="HYDROLASE"/>
    <property type="match status" value="1"/>
</dbReference>
<dbReference type="PANTHER" id="PTHR39420">
    <property type="match status" value="1"/>
</dbReference>
<dbReference type="InParanoid" id="A0A1Q5PW14"/>
<feature type="compositionally biased region" description="Low complexity" evidence="1">
    <location>
        <begin position="490"/>
        <end position="516"/>
    </location>
</feature>
<dbReference type="STRING" id="52770.BSZ40_05955"/>
<dbReference type="Proteomes" id="UP000185612">
    <property type="component" value="Unassembled WGS sequence"/>
</dbReference>
<feature type="compositionally biased region" description="Acidic residues" evidence="1">
    <location>
        <begin position="523"/>
        <end position="532"/>
    </location>
</feature>
<dbReference type="Pfam" id="PF10103">
    <property type="entry name" value="Zincin_2"/>
    <property type="match status" value="1"/>
</dbReference>
<dbReference type="InterPro" id="IPR018766">
    <property type="entry name" value="Zinicin_2"/>
</dbReference>
<organism evidence="2 3">
    <name type="scientific">Buchananella hordeovulneris</name>
    <dbReference type="NCBI Taxonomy" id="52770"/>
    <lineage>
        <taxon>Bacteria</taxon>
        <taxon>Bacillati</taxon>
        <taxon>Actinomycetota</taxon>
        <taxon>Actinomycetes</taxon>
        <taxon>Actinomycetales</taxon>
        <taxon>Actinomycetaceae</taxon>
        <taxon>Buchananella</taxon>
    </lineage>
</organism>
<evidence type="ECO:0000313" key="2">
    <source>
        <dbReference type="EMBL" id="OKL51696.1"/>
    </source>
</evidence>
<reference evidence="3" key="1">
    <citation type="submission" date="2016-12" db="EMBL/GenBank/DDBJ databases">
        <authorList>
            <person name="Meng X."/>
        </authorList>
    </citation>
    <scope>NUCLEOTIDE SEQUENCE [LARGE SCALE GENOMIC DNA]</scope>
    <source>
        <strain evidence="3">DSM 20732</strain>
    </source>
</reference>
<gene>
    <name evidence="2" type="ORF">BSZ40_05955</name>
</gene>
<dbReference type="RefSeq" id="WP_073824255.1">
    <property type="nucleotide sequence ID" value="NZ_MQVS01000005.1"/>
</dbReference>
<dbReference type="OrthoDB" id="8478472at2"/>
<sequence>MSEANVPDWEEMLRNLLGSDNADQLLAAMRASGLDPQSLGGSLEGIDPLHLQAMVEQTRRLLAKPTAGPVDWEVAHDAARHTAHGGDDPAVLAVQAAQVSAALQTADLWLDVVTDFAPTGLHRHAWSRAQWVEQTMPVWRQVMEPVAASAVEALSQAIAERVEADGLDLTGQDLPGLEGLTGFDGLDTLASLAGGQGPGLGTMLQRVAALAFAAQIGQAVGSLARECFGAGDVGLPLTVGAAALLPSNVEAFMDGLDLASSEVLAFLAVRESATARLYASVPWLRPHVLALVTAYAREIRLDTAAIEQAVAELEGMDPDSVRDALSAGMFSPRPSPAQERALLQLETTLAVVEGWVDEVSFTAVAPHLPNAHGLRELLRRRRATGGPAEHLFSSLVGLQLRPRRARDASRLWAHVGRDLGVAARDALWDHPDLMPTAEELSSPDTFVRLRQLAADADADLDAQLASLLDGSLAQDAGAAAHDAAERARRAAAPGDESRTADAGPPSSGPAEAPGTEGPRDAAGEADEADPGA</sequence>
<evidence type="ECO:0000256" key="1">
    <source>
        <dbReference type="SAM" id="MobiDB-lite"/>
    </source>
</evidence>
<dbReference type="NCBIfam" id="TIGR03624">
    <property type="entry name" value="putative hydrolase"/>
    <property type="match status" value="1"/>
</dbReference>
<protein>
    <recommendedName>
        <fullName evidence="4">Hydrolase</fullName>
    </recommendedName>
</protein>
<comment type="caution">
    <text evidence="2">The sequence shown here is derived from an EMBL/GenBank/DDBJ whole genome shotgun (WGS) entry which is preliminary data.</text>
</comment>
<proteinExistence type="predicted"/>
<dbReference type="Gene3D" id="1.20.150.30">
    <property type="entry name" value="Zincin-like metallopeptidase, N-terminal domain"/>
    <property type="match status" value="1"/>
</dbReference>
<dbReference type="AlphaFoldDB" id="A0A1Q5PW14"/>
<dbReference type="SUPFAM" id="SSF55486">
    <property type="entry name" value="Metalloproteases ('zincins'), catalytic domain"/>
    <property type="match status" value="1"/>
</dbReference>
<dbReference type="InterPro" id="IPR042271">
    <property type="entry name" value="Zinicin_2_N"/>
</dbReference>
<evidence type="ECO:0000313" key="3">
    <source>
        <dbReference type="Proteomes" id="UP000185612"/>
    </source>
</evidence>
<name>A0A1Q5PW14_9ACTO</name>
<accession>A0A1Q5PW14</accession>
<keyword evidence="3" id="KW-1185">Reference proteome</keyword>
<dbReference type="EMBL" id="MQVS01000005">
    <property type="protein sequence ID" value="OKL51696.1"/>
    <property type="molecule type" value="Genomic_DNA"/>
</dbReference>